<evidence type="ECO:0000256" key="20">
    <source>
        <dbReference type="RuleBase" id="RU367090"/>
    </source>
</evidence>
<reference evidence="24" key="2">
    <citation type="submission" date="2024-04" db="EMBL/GenBank/DDBJ databases">
        <authorList>
            <person name="Chen Y."/>
            <person name="Shah S."/>
            <person name="Dougan E. K."/>
            <person name="Thang M."/>
            <person name="Chan C."/>
        </authorList>
    </citation>
    <scope>NUCLEOTIDE SEQUENCE [LARGE SCALE GENOMIC DNA]</scope>
</reference>
<comment type="function">
    <text evidence="20">E3 ubiquitin-protein ligase. Component of the ribosome quality control complex (RQC), a ribosome-associated complex that mediates ubiquitination and extraction of incompletely synthesized nascent chains for proteasomal degradation.</text>
</comment>
<evidence type="ECO:0000256" key="12">
    <source>
        <dbReference type="ARBA" id="ARBA00022771"/>
    </source>
</evidence>
<dbReference type="OrthoDB" id="442006at2759"/>
<dbReference type="InterPro" id="IPR005123">
    <property type="entry name" value="Oxoglu/Fe-dep_dioxygenase_dom"/>
</dbReference>
<dbReference type="GO" id="GO:0051213">
    <property type="term" value="F:dioxygenase activity"/>
    <property type="evidence" value="ECO:0007669"/>
    <property type="project" value="UniProtKB-KW"/>
</dbReference>
<keyword evidence="8" id="KW-0963">Cytoplasm</keyword>
<keyword evidence="18" id="KW-0413">Isomerase</keyword>
<dbReference type="SMART" id="SM01197">
    <property type="entry name" value="FANCL_C"/>
    <property type="match status" value="1"/>
</dbReference>
<dbReference type="GO" id="GO:0061630">
    <property type="term" value="F:ubiquitin protein ligase activity"/>
    <property type="evidence" value="ECO:0007669"/>
    <property type="project" value="UniProtKB-UniRule"/>
</dbReference>
<evidence type="ECO:0000259" key="21">
    <source>
        <dbReference type="PROSITE" id="PS50089"/>
    </source>
</evidence>
<dbReference type="GO" id="GO:0031418">
    <property type="term" value="F:L-ascorbic acid binding"/>
    <property type="evidence" value="ECO:0007669"/>
    <property type="project" value="InterPro"/>
</dbReference>
<evidence type="ECO:0000256" key="18">
    <source>
        <dbReference type="ARBA" id="ARBA00023235"/>
    </source>
</evidence>
<dbReference type="InterPro" id="IPR001841">
    <property type="entry name" value="Znf_RING"/>
</dbReference>
<evidence type="ECO:0000256" key="4">
    <source>
        <dbReference type="ARBA" id="ARBA00004906"/>
    </source>
</evidence>
<dbReference type="InterPro" id="IPR020095">
    <property type="entry name" value="PsdUridine_synth_TruA_C"/>
</dbReference>
<dbReference type="GO" id="GO:0072344">
    <property type="term" value="P:rescue of stalled ribosome"/>
    <property type="evidence" value="ECO:0007669"/>
    <property type="project" value="UniProtKB-UniRule"/>
</dbReference>
<dbReference type="CDD" id="cd16491">
    <property type="entry name" value="RING-CH-C4HC3_LTN1"/>
    <property type="match status" value="1"/>
</dbReference>
<comment type="caution">
    <text evidence="23">The sequence shown here is derived from an EMBL/GenBank/DDBJ whole genome shotgun (WGS) entry which is preliminary data.</text>
</comment>
<comment type="subcellular location">
    <subcellularLocation>
        <location evidence="3">Cytoplasm</location>
        <location evidence="3">Cytosol</location>
    </subcellularLocation>
</comment>
<evidence type="ECO:0000256" key="2">
    <source>
        <dbReference type="ARBA" id="ARBA00001961"/>
    </source>
</evidence>
<keyword evidence="17" id="KW-0408">Iron</keyword>
<dbReference type="Gene3D" id="3.30.40.10">
    <property type="entry name" value="Zinc/RING finger domain, C3HC4 (zinc finger)"/>
    <property type="match status" value="1"/>
</dbReference>
<dbReference type="GO" id="GO:0005829">
    <property type="term" value="C:cytosol"/>
    <property type="evidence" value="ECO:0007669"/>
    <property type="project" value="UniProtKB-SubCell"/>
</dbReference>
<evidence type="ECO:0000256" key="9">
    <source>
        <dbReference type="ARBA" id="ARBA00022679"/>
    </source>
</evidence>
<feature type="domain" description="Fe2OG dioxygenase" evidence="22">
    <location>
        <begin position="654"/>
        <end position="785"/>
    </location>
</feature>
<evidence type="ECO:0000256" key="8">
    <source>
        <dbReference type="ARBA" id="ARBA00022490"/>
    </source>
</evidence>
<dbReference type="Gene3D" id="2.60.120.620">
    <property type="entry name" value="q2cbj1_9rhob like domain"/>
    <property type="match status" value="1"/>
</dbReference>
<dbReference type="GO" id="GO:0009982">
    <property type="term" value="F:pseudouridine synthase activity"/>
    <property type="evidence" value="ECO:0007669"/>
    <property type="project" value="InterPro"/>
</dbReference>
<evidence type="ECO:0000256" key="6">
    <source>
        <dbReference type="ARBA" id="ARBA00012483"/>
    </source>
</evidence>
<evidence type="ECO:0000256" key="5">
    <source>
        <dbReference type="ARBA" id="ARBA00007997"/>
    </source>
</evidence>
<keyword evidence="14 20" id="KW-0862">Zinc</keyword>
<dbReference type="GO" id="GO:0008270">
    <property type="term" value="F:zinc ion binding"/>
    <property type="evidence" value="ECO:0007669"/>
    <property type="project" value="UniProtKB-KW"/>
</dbReference>
<keyword evidence="11" id="KW-0677">Repeat</keyword>
<keyword evidence="16" id="KW-0560">Oxidoreductase</keyword>
<dbReference type="SUPFAM" id="SSF48403">
    <property type="entry name" value="Ankyrin repeat"/>
    <property type="match status" value="1"/>
</dbReference>
<comment type="catalytic activity">
    <reaction evidence="1 20">
        <text>S-ubiquitinyl-[E2 ubiquitin-conjugating enzyme]-L-cysteine + [acceptor protein]-L-lysine = [E2 ubiquitin-conjugating enzyme]-L-cysteine + N(6)-ubiquitinyl-[acceptor protein]-L-lysine.</text>
        <dbReference type="EC" id="2.3.2.27"/>
    </reaction>
</comment>
<evidence type="ECO:0000313" key="23">
    <source>
        <dbReference type="EMBL" id="CAI4020787.1"/>
    </source>
</evidence>
<dbReference type="Gene3D" id="3.30.70.580">
    <property type="entry name" value="Pseudouridine synthase I, catalytic domain, N-terminal subdomain"/>
    <property type="match status" value="1"/>
</dbReference>
<dbReference type="GO" id="GO:0003723">
    <property type="term" value="F:RNA binding"/>
    <property type="evidence" value="ECO:0007669"/>
    <property type="project" value="InterPro"/>
</dbReference>
<keyword evidence="10 20" id="KW-0479">Metal-binding</keyword>
<dbReference type="InterPro" id="IPR020103">
    <property type="entry name" value="PsdUridine_synth_cat_dom_sf"/>
</dbReference>
<dbReference type="GO" id="GO:1990116">
    <property type="term" value="P:ribosome-associated ubiquitin-dependent protein catabolic process"/>
    <property type="evidence" value="ECO:0007669"/>
    <property type="project" value="UniProtKB-UniRule"/>
</dbReference>
<evidence type="ECO:0000256" key="13">
    <source>
        <dbReference type="ARBA" id="ARBA00022786"/>
    </source>
</evidence>
<dbReference type="PROSITE" id="PS50089">
    <property type="entry name" value="ZF_RING_2"/>
    <property type="match status" value="1"/>
</dbReference>
<dbReference type="GO" id="GO:0005506">
    <property type="term" value="F:iron ion binding"/>
    <property type="evidence" value="ECO:0007669"/>
    <property type="project" value="InterPro"/>
</dbReference>
<evidence type="ECO:0000256" key="11">
    <source>
        <dbReference type="ARBA" id="ARBA00022737"/>
    </source>
</evidence>
<comment type="cofactor">
    <cofactor evidence="2">
        <name>L-ascorbate</name>
        <dbReference type="ChEBI" id="CHEBI:38290"/>
    </cofactor>
</comment>
<dbReference type="PANTHER" id="PTHR12389:SF0">
    <property type="entry name" value="E3 UBIQUITIN-PROTEIN LIGASE LISTERIN"/>
    <property type="match status" value="1"/>
</dbReference>
<feature type="domain" description="RING-type" evidence="21">
    <location>
        <begin position="854"/>
        <end position="901"/>
    </location>
</feature>
<gene>
    <name evidence="23" type="ORF">C1SCF055_LOCUS45172</name>
</gene>
<dbReference type="InterPro" id="IPR039804">
    <property type="entry name" value="RING-CH-C4HC3_LTN1"/>
</dbReference>
<evidence type="ECO:0000259" key="22">
    <source>
        <dbReference type="PROSITE" id="PS51471"/>
    </source>
</evidence>
<dbReference type="SMART" id="SM00702">
    <property type="entry name" value="P4Hc"/>
    <property type="match status" value="1"/>
</dbReference>
<protein>
    <recommendedName>
        <fullName evidence="7 20">E3 ubiquitin-protein ligase listerin</fullName>
        <ecNumber evidence="6 20">2.3.2.27</ecNumber>
    </recommendedName>
    <alternativeName>
        <fullName evidence="20">RING-type E3 ubiquitin transferase listerin</fullName>
    </alternativeName>
</protein>
<evidence type="ECO:0000256" key="15">
    <source>
        <dbReference type="ARBA" id="ARBA00022964"/>
    </source>
</evidence>
<evidence type="ECO:0000256" key="3">
    <source>
        <dbReference type="ARBA" id="ARBA00004514"/>
    </source>
</evidence>
<dbReference type="EMBL" id="CAMXCT030006833">
    <property type="protein sequence ID" value="CAL4808099.1"/>
    <property type="molecule type" value="Genomic_DNA"/>
</dbReference>
<dbReference type="InterPro" id="IPR011016">
    <property type="entry name" value="Znf_RING-CH"/>
</dbReference>
<dbReference type="Pfam" id="PF13639">
    <property type="entry name" value="zf-RING_2"/>
    <property type="match status" value="1"/>
</dbReference>
<evidence type="ECO:0000256" key="17">
    <source>
        <dbReference type="ARBA" id="ARBA00023004"/>
    </source>
</evidence>
<keyword evidence="12 19" id="KW-0863">Zinc-finger</keyword>
<reference evidence="23" key="1">
    <citation type="submission" date="2022-10" db="EMBL/GenBank/DDBJ databases">
        <authorList>
            <person name="Chen Y."/>
            <person name="Dougan E. K."/>
            <person name="Chan C."/>
            <person name="Rhodes N."/>
            <person name="Thang M."/>
        </authorList>
    </citation>
    <scope>NUCLEOTIDE SEQUENCE</scope>
</reference>
<comment type="pathway">
    <text evidence="4 20">Protein modification; protein ubiquitination.</text>
</comment>
<dbReference type="SUPFAM" id="SSF55120">
    <property type="entry name" value="Pseudouridine synthase"/>
    <property type="match status" value="1"/>
</dbReference>
<dbReference type="Gene3D" id="3.30.70.660">
    <property type="entry name" value="Pseudouridine synthase I, catalytic domain, C-terminal subdomain"/>
    <property type="match status" value="1"/>
</dbReference>
<dbReference type="InterPro" id="IPR013083">
    <property type="entry name" value="Znf_RING/FYVE/PHD"/>
</dbReference>
<name>A0A9P1GTI6_9DINO</name>
<evidence type="ECO:0000256" key="19">
    <source>
        <dbReference type="PROSITE-ProRule" id="PRU00175"/>
    </source>
</evidence>
<keyword evidence="25" id="KW-1185">Reference proteome</keyword>
<dbReference type="Pfam" id="PF12796">
    <property type="entry name" value="Ank_2"/>
    <property type="match status" value="1"/>
</dbReference>
<dbReference type="SUPFAM" id="SSF57850">
    <property type="entry name" value="RING/U-box"/>
    <property type="match status" value="1"/>
</dbReference>
<organism evidence="23">
    <name type="scientific">Cladocopium goreaui</name>
    <dbReference type="NCBI Taxonomy" id="2562237"/>
    <lineage>
        <taxon>Eukaryota</taxon>
        <taxon>Sar</taxon>
        <taxon>Alveolata</taxon>
        <taxon>Dinophyceae</taxon>
        <taxon>Suessiales</taxon>
        <taxon>Symbiodiniaceae</taxon>
        <taxon>Cladocopium</taxon>
    </lineage>
</organism>
<dbReference type="GO" id="GO:0001522">
    <property type="term" value="P:pseudouridine synthesis"/>
    <property type="evidence" value="ECO:0007669"/>
    <property type="project" value="InterPro"/>
</dbReference>
<dbReference type="PROSITE" id="PS51471">
    <property type="entry name" value="FE2OG_OXY"/>
    <property type="match status" value="1"/>
</dbReference>
<dbReference type="SMART" id="SM00184">
    <property type="entry name" value="RING"/>
    <property type="match status" value="1"/>
</dbReference>
<dbReference type="InterPro" id="IPR002110">
    <property type="entry name" value="Ankyrin_rpt"/>
</dbReference>
<evidence type="ECO:0000256" key="16">
    <source>
        <dbReference type="ARBA" id="ARBA00023002"/>
    </source>
</evidence>
<dbReference type="GO" id="GO:0043023">
    <property type="term" value="F:ribosomal large subunit binding"/>
    <property type="evidence" value="ECO:0007669"/>
    <property type="project" value="TreeGrafter"/>
</dbReference>
<dbReference type="EMBL" id="CAMXCT010006833">
    <property type="protein sequence ID" value="CAI4020787.1"/>
    <property type="molecule type" value="Genomic_DNA"/>
</dbReference>
<evidence type="ECO:0000256" key="10">
    <source>
        <dbReference type="ARBA" id="ARBA00022723"/>
    </source>
</evidence>
<dbReference type="InterPro" id="IPR020094">
    <property type="entry name" value="TruA/RsuA/RluB/E/F_N"/>
</dbReference>
<evidence type="ECO:0000256" key="1">
    <source>
        <dbReference type="ARBA" id="ARBA00000900"/>
    </source>
</evidence>
<dbReference type="PANTHER" id="PTHR12389">
    <property type="entry name" value="ZINC FINGER PROTEIN 294"/>
    <property type="match status" value="1"/>
</dbReference>
<keyword evidence="9 20" id="KW-0808">Transferase</keyword>
<dbReference type="InterPro" id="IPR006620">
    <property type="entry name" value="Pro_4_hyd_alph"/>
</dbReference>
<dbReference type="SMART" id="SM00744">
    <property type="entry name" value="RINGv"/>
    <property type="match status" value="1"/>
</dbReference>
<evidence type="ECO:0000313" key="25">
    <source>
        <dbReference type="Proteomes" id="UP001152797"/>
    </source>
</evidence>
<evidence type="ECO:0000256" key="7">
    <source>
        <dbReference type="ARBA" id="ARBA00017157"/>
    </source>
</evidence>
<dbReference type="FunFam" id="3.30.40.10:FF:000038">
    <property type="entry name" value="E3 ubiquitin-protein ligase listerin"/>
    <property type="match status" value="1"/>
</dbReference>
<dbReference type="AlphaFoldDB" id="A0A9P1GTI6"/>
<proteinExistence type="inferred from homology"/>
<sequence>MPAETNGVAVPGNHKIHKCEHCGEECPSRNALFKHLAAKCDPLAAKVKEGKERILFCVGYLGSRYRCSALQNDRDEALQRSVEGALLEALRTAQLEPLGVVRGARTERGFHAAENVIIVTVKPCVLNEEDLRDALAATELRLLSSPKVLAEKPQSSIFEKIYAPRRKTFAVHIPYFALITRSEREVWCGDVPPLGGLWFGPVHDACSVEEVLELLQSLKVNVSAKDVDFEKGRGHVQVRMSDEKATEQALQRLQGLEWYGNVLSAAPLSEALAKFEVHRRVRSALKELKGGPCARKGLRSYHNFMSPSPAFRDTCAMRQLLHCSAMGLQTQRRTGPGGPWIHGDWTAIFFAATDFGPQQVRRMAGALVATTRQSEPLGYIAQCFEAAALLAPAVPSECVALDSLELGACDANWRRAAQVDEAEAAAMRKAIEERVRTEALEPWKEFLQLLDCGSTRSLQRLELFQAAENGDVDAVQKALRLGAPVNAANEYGQSAVFLAAVAGAVEVLRFLAASDADFTRCDNAGISPCQAAAFCGRRAALEEMAEVAAVKLEATRLLAARPPAVPAVPVVSSVVSAVIPEGVQHPGAGTVVIDGAFEEEILLRLGSLWQKLPLAPKEKASPTERAYFDDVEGWMTGALNAAVRSAKLNDADSTVSRVRFLIYPHPGGSLPAHVDLPRYDKNGLRSTYTFLLYLSDCISGGETTFLESLEGDVLLAPSGGVAPGQRETLGAVSPKRGRLLLMPHACPHLAAPVVEVPKVLVRGEVMPPPSVESAPRTFATCDGASTSLEEVAPGVTSRWKRYSKLRPGIPKPRVRNWILQARQVLSGQRPMAVGQAVLMWAQSFALFFKGVEDCPICYNVIQLTTQTIPRKACPTCKHKFHNECLYQWFRTSSKTTCPLCNQPF</sequence>
<comment type="similarity">
    <text evidence="5 20">Belongs to the LTN1 family.</text>
</comment>
<dbReference type="EC" id="2.3.2.27" evidence="6 20"/>
<dbReference type="EMBL" id="CAMXCT020006833">
    <property type="protein sequence ID" value="CAL1174162.1"/>
    <property type="molecule type" value="Genomic_DNA"/>
</dbReference>
<dbReference type="GO" id="GO:1990112">
    <property type="term" value="C:RQC complex"/>
    <property type="evidence" value="ECO:0007669"/>
    <property type="project" value="UniProtKB-UniRule"/>
</dbReference>
<dbReference type="InterPro" id="IPR039795">
    <property type="entry name" value="LTN1/Rkr1"/>
</dbReference>
<dbReference type="InterPro" id="IPR036770">
    <property type="entry name" value="Ankyrin_rpt-contain_sf"/>
</dbReference>
<dbReference type="Proteomes" id="UP001152797">
    <property type="component" value="Unassembled WGS sequence"/>
</dbReference>
<dbReference type="GO" id="GO:0016705">
    <property type="term" value="F:oxidoreductase activity, acting on paired donors, with incorporation or reduction of molecular oxygen"/>
    <property type="evidence" value="ECO:0007669"/>
    <property type="project" value="InterPro"/>
</dbReference>
<accession>A0A9P1GTI6</accession>
<dbReference type="Gene3D" id="1.25.40.20">
    <property type="entry name" value="Ankyrin repeat-containing domain"/>
    <property type="match status" value="1"/>
</dbReference>
<keyword evidence="13 20" id="KW-0833">Ubl conjugation pathway</keyword>
<keyword evidence="15" id="KW-0223">Dioxygenase</keyword>
<evidence type="ECO:0000256" key="14">
    <source>
        <dbReference type="ARBA" id="ARBA00022833"/>
    </source>
</evidence>
<evidence type="ECO:0000313" key="24">
    <source>
        <dbReference type="EMBL" id="CAL1174162.1"/>
    </source>
</evidence>
<comment type="subunit">
    <text evidence="20">Component of the ribosome quality control complex (RQC).</text>
</comment>